<dbReference type="PIRSF" id="PIRSF018266">
    <property type="entry name" value="FecR"/>
    <property type="match status" value="1"/>
</dbReference>
<dbReference type="Pfam" id="PF16344">
    <property type="entry name" value="FecR_C"/>
    <property type="match status" value="1"/>
</dbReference>
<name>A0ABU7I895_9SPHI</name>
<feature type="transmembrane region" description="Helical" evidence="1">
    <location>
        <begin position="87"/>
        <end position="107"/>
    </location>
</feature>
<keyword evidence="5" id="KW-1185">Reference proteome</keyword>
<feature type="domain" description="Protein FecR C-terminal" evidence="3">
    <location>
        <begin position="314"/>
        <end position="381"/>
    </location>
</feature>
<dbReference type="InterPro" id="IPR032508">
    <property type="entry name" value="FecR_C"/>
</dbReference>
<dbReference type="Gene3D" id="3.55.50.30">
    <property type="match status" value="1"/>
</dbReference>
<dbReference type="PANTHER" id="PTHR30273:SF2">
    <property type="entry name" value="PROTEIN FECR"/>
    <property type="match status" value="1"/>
</dbReference>
<protein>
    <submittedName>
        <fullName evidence="4">FecR domain-containing protein</fullName>
    </submittedName>
</protein>
<sequence>MQKAPELIAKLITKFLKNELSEQESKDFELWLASDPKNITLLESFRDTPSVQEELNYFNTIDTDKDWAILSNKLNLKPSPKLNWIKIISYSAAAILLLVAGIGLYQYTTSQRAKMPVLALQADAYDIKPGGLKAQFISADGSSTVLNGKIAKETDANIATKEGFLWVKNTGRQKNGYNQLKTPKAGEYKMILPDGTKVFLNSASTLRFSNNFNKGDRRVELDGEAYFEVAHNQDLPFVVKFNKTEVEVLGTHFNISAYSEEATKTTLLEGAIKIRTEKDQSILKPGDEANVANGMLNVHKVDTYKSIAWKEGMFYFHEDGITEILDQIARWYDVKIEYQGTPGTKKYSGDIRREATLNQVLQMLNAVSGAKFDLKDRTVTVNF</sequence>
<dbReference type="Pfam" id="PF04773">
    <property type="entry name" value="FecR"/>
    <property type="match status" value="1"/>
</dbReference>
<organism evidence="4 5">
    <name type="scientific">Pedobacter albus</name>
    <dbReference type="NCBI Taxonomy" id="3113905"/>
    <lineage>
        <taxon>Bacteria</taxon>
        <taxon>Pseudomonadati</taxon>
        <taxon>Bacteroidota</taxon>
        <taxon>Sphingobacteriia</taxon>
        <taxon>Sphingobacteriales</taxon>
        <taxon>Sphingobacteriaceae</taxon>
        <taxon>Pedobacter</taxon>
    </lineage>
</organism>
<evidence type="ECO:0000256" key="1">
    <source>
        <dbReference type="SAM" id="Phobius"/>
    </source>
</evidence>
<dbReference type="Gene3D" id="2.60.120.1440">
    <property type="match status" value="1"/>
</dbReference>
<evidence type="ECO:0000259" key="2">
    <source>
        <dbReference type="Pfam" id="PF04773"/>
    </source>
</evidence>
<keyword evidence="1" id="KW-0812">Transmembrane</keyword>
<dbReference type="InterPro" id="IPR012373">
    <property type="entry name" value="Ferrdict_sens_TM"/>
</dbReference>
<reference evidence="4 5" key="1">
    <citation type="submission" date="2024-01" db="EMBL/GenBank/DDBJ databases">
        <title>Pedobacter sp. nov., isolated from fresh soil.</title>
        <authorList>
            <person name="Le N.T.T."/>
        </authorList>
    </citation>
    <scope>NUCLEOTIDE SEQUENCE [LARGE SCALE GENOMIC DNA]</scope>
    <source>
        <strain evidence="4 5">KR3-3</strain>
    </source>
</reference>
<evidence type="ECO:0000313" key="4">
    <source>
        <dbReference type="EMBL" id="MEE1945692.1"/>
    </source>
</evidence>
<keyword evidence="1" id="KW-0472">Membrane</keyword>
<dbReference type="EMBL" id="JAZDQT010000002">
    <property type="protein sequence ID" value="MEE1945692.1"/>
    <property type="molecule type" value="Genomic_DNA"/>
</dbReference>
<dbReference type="InterPro" id="IPR006860">
    <property type="entry name" value="FecR"/>
</dbReference>
<accession>A0ABU7I895</accession>
<comment type="caution">
    <text evidence="4">The sequence shown here is derived from an EMBL/GenBank/DDBJ whole genome shotgun (WGS) entry which is preliminary data.</text>
</comment>
<gene>
    <name evidence="4" type="ORF">VRU48_11290</name>
</gene>
<dbReference type="PANTHER" id="PTHR30273">
    <property type="entry name" value="PERIPLASMIC SIGNAL SENSOR AND SIGMA FACTOR ACTIVATOR FECR-RELATED"/>
    <property type="match status" value="1"/>
</dbReference>
<proteinExistence type="predicted"/>
<evidence type="ECO:0000259" key="3">
    <source>
        <dbReference type="Pfam" id="PF16344"/>
    </source>
</evidence>
<dbReference type="RefSeq" id="WP_330108029.1">
    <property type="nucleotide sequence ID" value="NZ_JAZDQT010000002.1"/>
</dbReference>
<evidence type="ECO:0000313" key="5">
    <source>
        <dbReference type="Proteomes" id="UP001336835"/>
    </source>
</evidence>
<feature type="domain" description="FecR protein" evidence="2">
    <location>
        <begin position="179"/>
        <end position="273"/>
    </location>
</feature>
<keyword evidence="1" id="KW-1133">Transmembrane helix</keyword>
<dbReference type="Proteomes" id="UP001336835">
    <property type="component" value="Unassembled WGS sequence"/>
</dbReference>